<reference evidence="1" key="2">
    <citation type="submission" date="2020-11" db="EMBL/GenBank/DDBJ databases">
        <authorList>
            <person name="McCartney M.A."/>
            <person name="Auch B."/>
            <person name="Kono T."/>
            <person name="Mallez S."/>
            <person name="Becker A."/>
            <person name="Gohl D.M."/>
            <person name="Silverstein K.A.T."/>
            <person name="Koren S."/>
            <person name="Bechman K.B."/>
            <person name="Herman A."/>
            <person name="Abrahante J.E."/>
            <person name="Garbe J."/>
        </authorList>
    </citation>
    <scope>NUCLEOTIDE SEQUENCE</scope>
    <source>
        <strain evidence="1">Duluth1</strain>
        <tissue evidence="1">Whole animal</tissue>
    </source>
</reference>
<dbReference type="AlphaFoldDB" id="A0A9D4EFT7"/>
<keyword evidence="2" id="KW-1185">Reference proteome</keyword>
<sequence length="74" mass="8636">MSYGCLYQVTFGYVWDNRMSTNHRFSVLERSKHSRESQNTKPPTHRMENISVAANLFLEIEVFLEAPSRDVLIS</sequence>
<evidence type="ECO:0000313" key="1">
    <source>
        <dbReference type="EMBL" id="KAH3778379.1"/>
    </source>
</evidence>
<name>A0A9D4EFT7_DREPO</name>
<comment type="caution">
    <text evidence="1">The sequence shown here is derived from an EMBL/GenBank/DDBJ whole genome shotgun (WGS) entry which is preliminary data.</text>
</comment>
<organism evidence="1 2">
    <name type="scientific">Dreissena polymorpha</name>
    <name type="common">Zebra mussel</name>
    <name type="synonym">Mytilus polymorpha</name>
    <dbReference type="NCBI Taxonomy" id="45954"/>
    <lineage>
        <taxon>Eukaryota</taxon>
        <taxon>Metazoa</taxon>
        <taxon>Spiralia</taxon>
        <taxon>Lophotrochozoa</taxon>
        <taxon>Mollusca</taxon>
        <taxon>Bivalvia</taxon>
        <taxon>Autobranchia</taxon>
        <taxon>Heteroconchia</taxon>
        <taxon>Euheterodonta</taxon>
        <taxon>Imparidentia</taxon>
        <taxon>Neoheterodontei</taxon>
        <taxon>Myida</taxon>
        <taxon>Dreissenoidea</taxon>
        <taxon>Dreissenidae</taxon>
        <taxon>Dreissena</taxon>
    </lineage>
</organism>
<gene>
    <name evidence="1" type="ORF">DPMN_179835</name>
</gene>
<protein>
    <submittedName>
        <fullName evidence="1">Uncharacterized protein</fullName>
    </submittedName>
</protein>
<dbReference type="Proteomes" id="UP000828390">
    <property type="component" value="Unassembled WGS sequence"/>
</dbReference>
<evidence type="ECO:0000313" key="2">
    <source>
        <dbReference type="Proteomes" id="UP000828390"/>
    </source>
</evidence>
<dbReference type="EMBL" id="JAIWYP010000009">
    <property type="protein sequence ID" value="KAH3778379.1"/>
    <property type="molecule type" value="Genomic_DNA"/>
</dbReference>
<accession>A0A9D4EFT7</accession>
<reference evidence="1" key="1">
    <citation type="journal article" date="2019" name="bioRxiv">
        <title>The Genome of the Zebra Mussel, Dreissena polymorpha: A Resource for Invasive Species Research.</title>
        <authorList>
            <person name="McCartney M.A."/>
            <person name="Auch B."/>
            <person name="Kono T."/>
            <person name="Mallez S."/>
            <person name="Zhang Y."/>
            <person name="Obille A."/>
            <person name="Becker A."/>
            <person name="Abrahante J.E."/>
            <person name="Garbe J."/>
            <person name="Badalamenti J.P."/>
            <person name="Herman A."/>
            <person name="Mangelson H."/>
            <person name="Liachko I."/>
            <person name="Sullivan S."/>
            <person name="Sone E.D."/>
            <person name="Koren S."/>
            <person name="Silverstein K.A.T."/>
            <person name="Beckman K.B."/>
            <person name="Gohl D.M."/>
        </authorList>
    </citation>
    <scope>NUCLEOTIDE SEQUENCE</scope>
    <source>
        <strain evidence="1">Duluth1</strain>
        <tissue evidence="1">Whole animal</tissue>
    </source>
</reference>
<proteinExistence type="predicted"/>